<dbReference type="Gene3D" id="2.30.110.10">
    <property type="entry name" value="Electron Transport, Fmn-binding Protein, Chain A"/>
    <property type="match status" value="1"/>
</dbReference>
<organism evidence="1 2">
    <name type="scientific">Hydrogenoanaerobacterium saccharovorans</name>
    <dbReference type="NCBI Taxonomy" id="474960"/>
    <lineage>
        <taxon>Bacteria</taxon>
        <taxon>Bacillati</taxon>
        <taxon>Bacillota</taxon>
        <taxon>Clostridia</taxon>
        <taxon>Eubacteriales</taxon>
        <taxon>Oscillospiraceae</taxon>
        <taxon>Hydrogenoanaerobacterium</taxon>
    </lineage>
</organism>
<keyword evidence="2" id="KW-1185">Reference proteome</keyword>
<dbReference type="SUPFAM" id="SSF50475">
    <property type="entry name" value="FMN-binding split barrel"/>
    <property type="match status" value="1"/>
</dbReference>
<accession>A0ABS2GK94</accession>
<reference evidence="1 2" key="1">
    <citation type="journal article" date="2021" name="Sci. Rep.">
        <title>The distribution of antibiotic resistance genes in chicken gut microbiota commensals.</title>
        <authorList>
            <person name="Juricova H."/>
            <person name="Matiasovicova J."/>
            <person name="Kubasova T."/>
            <person name="Cejkova D."/>
            <person name="Rychlik I."/>
        </authorList>
    </citation>
    <scope>NUCLEOTIDE SEQUENCE [LARGE SCALE GENOMIC DNA]</scope>
    <source>
        <strain evidence="1 2">An564</strain>
    </source>
</reference>
<dbReference type="InterPro" id="IPR012349">
    <property type="entry name" value="Split_barrel_FMN-bd"/>
</dbReference>
<comment type="caution">
    <text evidence="1">The sequence shown here is derived from an EMBL/GenBank/DDBJ whole genome shotgun (WGS) entry which is preliminary data.</text>
</comment>
<proteinExistence type="predicted"/>
<dbReference type="InterPro" id="IPR024747">
    <property type="entry name" value="Pyridox_Oxase-rel"/>
</dbReference>
<evidence type="ECO:0000313" key="1">
    <source>
        <dbReference type="EMBL" id="MBM6922900.1"/>
    </source>
</evidence>
<gene>
    <name evidence="1" type="ORF">H9X81_04230</name>
</gene>
<dbReference type="RefSeq" id="WP_204720083.1">
    <property type="nucleotide sequence ID" value="NZ_JACSNR010000003.1"/>
</dbReference>
<dbReference type="PANTHER" id="PTHR34071">
    <property type="entry name" value="5-NITROIMIDAZOLE ANTIBIOTICS RESISTANCE PROTEIN, NIMA-FAMILY-RELATED PROTEIN-RELATED"/>
    <property type="match status" value="1"/>
</dbReference>
<dbReference type="PANTHER" id="PTHR34071:SF2">
    <property type="entry name" value="FLAVIN-NUCLEOTIDE-BINDING PROTEIN"/>
    <property type="match status" value="1"/>
</dbReference>
<protein>
    <submittedName>
        <fullName evidence="1">Pyridoxamine 5'-phosphate oxidase family protein</fullName>
    </submittedName>
</protein>
<name>A0ABS2GK94_9FIRM</name>
<sequence>MQHRMKEFSMTPEATLALLGRGQVGVLSTSGADGAPYGVPVHYLWQDGKLWFHGLPAGEKLENIARDHRVCFTVWEFGGILTEGAGNPCQADAAYVCAVLRGKARLVDDPAEKRRVFLAITEKYAPELLDLPIPEARIAGTALVEVTPVTLTGKYHR</sequence>
<dbReference type="Proteomes" id="UP000724149">
    <property type="component" value="Unassembled WGS sequence"/>
</dbReference>
<dbReference type="EMBL" id="JACSNR010000003">
    <property type="protein sequence ID" value="MBM6922900.1"/>
    <property type="molecule type" value="Genomic_DNA"/>
</dbReference>
<dbReference type="Pfam" id="PF12900">
    <property type="entry name" value="Pyridox_ox_2"/>
    <property type="match status" value="1"/>
</dbReference>
<evidence type="ECO:0000313" key="2">
    <source>
        <dbReference type="Proteomes" id="UP000724149"/>
    </source>
</evidence>